<sequence length="77" mass="8621">MLKRREEASVDAGHGLEPTPRRGPDEPPCPPTFRPATCWPRWTGDPALESHRCDPRGAAVVVRKGWPEALWVERPPS</sequence>
<feature type="region of interest" description="Disordered" evidence="1">
    <location>
        <begin position="1"/>
        <end position="33"/>
    </location>
</feature>
<organism evidence="2 3">
    <name type="scientific">Portunus trituberculatus</name>
    <name type="common">Swimming crab</name>
    <name type="synonym">Neptunus trituberculatus</name>
    <dbReference type="NCBI Taxonomy" id="210409"/>
    <lineage>
        <taxon>Eukaryota</taxon>
        <taxon>Metazoa</taxon>
        <taxon>Ecdysozoa</taxon>
        <taxon>Arthropoda</taxon>
        <taxon>Crustacea</taxon>
        <taxon>Multicrustacea</taxon>
        <taxon>Malacostraca</taxon>
        <taxon>Eumalacostraca</taxon>
        <taxon>Eucarida</taxon>
        <taxon>Decapoda</taxon>
        <taxon>Pleocyemata</taxon>
        <taxon>Brachyura</taxon>
        <taxon>Eubrachyura</taxon>
        <taxon>Portunoidea</taxon>
        <taxon>Portunidae</taxon>
        <taxon>Portuninae</taxon>
        <taxon>Portunus</taxon>
    </lineage>
</organism>
<dbReference type="AlphaFoldDB" id="A0A5B7K5Y9"/>
<evidence type="ECO:0000313" key="2">
    <source>
        <dbReference type="EMBL" id="MPD00065.1"/>
    </source>
</evidence>
<gene>
    <name evidence="2" type="ORF">E2C01_095512</name>
</gene>
<reference evidence="2 3" key="1">
    <citation type="submission" date="2019-05" db="EMBL/GenBank/DDBJ databases">
        <title>Another draft genome of Portunus trituberculatus and its Hox gene families provides insights of decapod evolution.</title>
        <authorList>
            <person name="Jeong J.-H."/>
            <person name="Song I."/>
            <person name="Kim S."/>
            <person name="Choi T."/>
            <person name="Kim D."/>
            <person name="Ryu S."/>
            <person name="Kim W."/>
        </authorList>
    </citation>
    <scope>NUCLEOTIDE SEQUENCE [LARGE SCALE GENOMIC DNA]</scope>
    <source>
        <tissue evidence="2">Muscle</tissue>
    </source>
</reference>
<evidence type="ECO:0000313" key="3">
    <source>
        <dbReference type="Proteomes" id="UP000324222"/>
    </source>
</evidence>
<name>A0A5B7K5Y9_PORTR</name>
<keyword evidence="3" id="KW-1185">Reference proteome</keyword>
<dbReference type="Proteomes" id="UP000324222">
    <property type="component" value="Unassembled WGS sequence"/>
</dbReference>
<accession>A0A5B7K5Y9</accession>
<dbReference type="EMBL" id="VSRR010121196">
    <property type="protein sequence ID" value="MPD00065.1"/>
    <property type="molecule type" value="Genomic_DNA"/>
</dbReference>
<evidence type="ECO:0000256" key="1">
    <source>
        <dbReference type="SAM" id="MobiDB-lite"/>
    </source>
</evidence>
<proteinExistence type="predicted"/>
<comment type="caution">
    <text evidence="2">The sequence shown here is derived from an EMBL/GenBank/DDBJ whole genome shotgun (WGS) entry which is preliminary data.</text>
</comment>
<protein>
    <submittedName>
        <fullName evidence="2">Uncharacterized protein</fullName>
    </submittedName>
</protein>